<keyword evidence="1" id="KW-0472">Membrane</keyword>
<accession>A0AAE3D2N8</accession>
<keyword evidence="1" id="KW-1133">Transmembrane helix</keyword>
<keyword evidence="1" id="KW-0812">Transmembrane</keyword>
<evidence type="ECO:0000313" key="2">
    <source>
        <dbReference type="EMBL" id="MBW8639021.1"/>
    </source>
</evidence>
<keyword evidence="3" id="KW-1185">Reference proteome</keyword>
<reference evidence="2" key="1">
    <citation type="submission" date="2021-08" db="EMBL/GenBank/DDBJ databases">
        <title>Hoeflea bacterium WL0058 sp. nov., isolated from the sediment.</title>
        <authorList>
            <person name="Wang L."/>
            <person name="Zhang D."/>
        </authorList>
    </citation>
    <scope>NUCLEOTIDE SEQUENCE</scope>
    <source>
        <strain evidence="2">WL0058</strain>
    </source>
</reference>
<gene>
    <name evidence="2" type="ORF">K1W69_17630</name>
</gene>
<feature type="transmembrane region" description="Helical" evidence="1">
    <location>
        <begin position="28"/>
        <end position="49"/>
    </location>
</feature>
<evidence type="ECO:0000256" key="1">
    <source>
        <dbReference type="SAM" id="Phobius"/>
    </source>
</evidence>
<dbReference type="EMBL" id="JAICBX010000003">
    <property type="protein sequence ID" value="MBW8639021.1"/>
    <property type="molecule type" value="Genomic_DNA"/>
</dbReference>
<comment type="caution">
    <text evidence="2">The sequence shown here is derived from an EMBL/GenBank/DDBJ whole genome shotgun (WGS) entry which is preliminary data.</text>
</comment>
<proteinExistence type="predicted"/>
<sequence>MSETHPDEQDEKPLDPEMEKVRRKMVRLLGISISIMFIGLMAVLAGVVYKIMSNDQDVMVTAASDLQIPAAGRLEVEADLPDGFDVAQVSMNGGLLLFYGQSADGASQVLLYDIGHARIVAVIDLK</sequence>
<protein>
    <submittedName>
        <fullName evidence="2">Uncharacterized protein</fullName>
    </submittedName>
</protein>
<dbReference type="Proteomes" id="UP001196509">
    <property type="component" value="Unassembled WGS sequence"/>
</dbReference>
<organism evidence="2 3">
    <name type="scientific">Flavimaribacter sediminis</name>
    <dbReference type="NCBI Taxonomy" id="2865987"/>
    <lineage>
        <taxon>Bacteria</taxon>
        <taxon>Pseudomonadati</taxon>
        <taxon>Pseudomonadota</taxon>
        <taxon>Alphaproteobacteria</taxon>
        <taxon>Hyphomicrobiales</taxon>
        <taxon>Rhizobiaceae</taxon>
        <taxon>Flavimaribacter</taxon>
    </lineage>
</organism>
<dbReference type="RefSeq" id="WP_220229736.1">
    <property type="nucleotide sequence ID" value="NZ_JAICBX010000003.1"/>
</dbReference>
<evidence type="ECO:0000313" key="3">
    <source>
        <dbReference type="Proteomes" id="UP001196509"/>
    </source>
</evidence>
<name>A0AAE3D2N8_9HYPH</name>
<dbReference type="AlphaFoldDB" id="A0AAE3D2N8"/>